<dbReference type="GO" id="GO:0016020">
    <property type="term" value="C:membrane"/>
    <property type="evidence" value="ECO:0007669"/>
    <property type="project" value="TreeGrafter"/>
</dbReference>
<feature type="binding site" evidence="5">
    <location>
        <begin position="502"/>
        <end position="505"/>
    </location>
    <ligand>
        <name>AMP</name>
        <dbReference type="ChEBI" id="CHEBI:456215"/>
    </ligand>
</feature>
<dbReference type="EC" id="1.2.1.-" evidence="5"/>
<feature type="binding site" evidence="5">
    <location>
        <position position="391"/>
    </location>
    <ligand>
        <name>AMP</name>
        <dbReference type="ChEBI" id="CHEBI:456215"/>
    </ligand>
</feature>
<evidence type="ECO:0000313" key="7">
    <source>
        <dbReference type="EMBL" id="MDV7012174.1"/>
    </source>
</evidence>
<dbReference type="SUPFAM" id="SSF51735">
    <property type="entry name" value="NAD(P)-binding Rossmann-fold domains"/>
    <property type="match status" value="1"/>
</dbReference>
<comment type="caution">
    <text evidence="5">Lacks conserved residue(s) required for the propagation of feature annotation.</text>
</comment>
<sequence length="1172" mass="128214">MPIDSREERLARRIAELSAADPQFAAAQPSAAVTAAIQQPGQRLTQVIQTVMQGYRERPALGQRAIEFVSDPQTGRTSLELLPRFETITYRELWHRVGALADAWANDVRPGDRVFLLGFSSVDYTTIDMALAQIGAVAVPLQPGPAIAQLLPIVAETEPCLIASSVNQLLDAAELVCSGRDVSRAPTTLVVCDYHREVDDHRDIVEAARARLAGTGVVVETLADALARGKDLPPVAEHETDEDSLALLLYTSGSTGAPKGAMYRQSIVAKLFSRSSRDWLPPSAASITLNFMPMSHVMARAILYGTLGNGGTAYFTANSDLSTLLEDLELVRPTELIFVPRIWETLYGEFQRQVERRLADGGDRDAVATAVLAEQRQYLLGGRFIFEMTASAPIAPELRNWVEALLEMPLRDGYGSTEAGIVLVDGEVQRPLVIDYKLVDVPDLGYFSTDRPHPRGELLVKTQTMFPGYYKRPETTASVFDEDGYYRTGDIFAEVAPERLLYVDRRNNVLKLAQGEFVTLSKLVAVFGNSPLIRQIYVYGNSVQSYLLAVVVPTEEALADNDVESLKPKIADSLQKVAKETGLQSYEVPRDFIIETTPFTLENGLLTGIRKLAWPKLKAHYGDRLEQMYAELAAGQANELAELRRNGAAAPVAQTVSRAAAAMLGAATSDLSPDSHFTDLGGDSLSALTFGNLLREIFDVDVPVGVIVSPANDLAGIAAYIEAERQGSKRPTFAAVHGRGATTVHASDLTLDKFLDEATLAAAPSLPTPATEVRTVLLTGATGFLGRYLALDWLERMDMVDGKVIALVRARTDEEARARLDKTFDSGDPTLLAHYQQLAADHLEVIAGDKGEANLGLDPQTWQRLAEQVDVIVDPAALVNHVLPYSELFGPNALGTAELIRLALTSRQKPYTYVSTIGVGDQIPPGEFVENADIRQISATRAINDGYANGYGNSKWAGEVLLREAHDLCGLPVTVFRCDMILADTTYAGQLNLPDMFTRLMLSLVATGIAPGSFYELDADGNRQRAHYDGLPVEFIAAAISTLGTQITDSDTGFQTYHVMNPYDDGIGLDEYIDWLIEAGYSIERIADYSEWLRRFETSLRALPDRQREYSLLPLLHNYQKPQKPINGSMAPTDVFRAAVQEAKIGPHKDIPHITPAIIAKYVSDLQLLELL</sequence>
<dbReference type="Pfam" id="PF00501">
    <property type="entry name" value="AMP-binding"/>
    <property type="match status" value="1"/>
</dbReference>
<dbReference type="GO" id="GO:0016620">
    <property type="term" value="F:oxidoreductase activity, acting on the aldehyde or oxo group of donors, NAD or NADP as acceptor"/>
    <property type="evidence" value="ECO:0007669"/>
    <property type="project" value="UniProtKB-UniRule"/>
</dbReference>
<feature type="binding site" evidence="5">
    <location>
        <position position="296"/>
    </location>
    <ligand>
        <name>AMP</name>
        <dbReference type="ChEBI" id="CHEBI:456215"/>
    </ligand>
</feature>
<evidence type="ECO:0000256" key="4">
    <source>
        <dbReference type="ARBA" id="ARBA00022840"/>
    </source>
</evidence>
<evidence type="ECO:0000259" key="6">
    <source>
        <dbReference type="PROSITE" id="PS50075"/>
    </source>
</evidence>
<dbReference type="Gene3D" id="3.40.50.720">
    <property type="entry name" value="NAD(P)-binding Rossmann-like Domain"/>
    <property type="match status" value="1"/>
</dbReference>
<dbReference type="InterPro" id="IPR000873">
    <property type="entry name" value="AMP-dep_synth/lig_dom"/>
</dbReference>
<comment type="domain">
    <text evidence="5">The N-terminal domain likely catalyzes substrate activation by formation of an initial acyl-AMP intermediate, the central region contains the phosphopantetheine attachment site, and the C-terminal domain catalyzes the reduction by NADPH of the intermediate thioester formed from the attack of the phosphopantetheine thiol at the carbonyl carbon of acyl-AMP.</text>
</comment>
<dbReference type="GO" id="GO:0004467">
    <property type="term" value="F:long-chain fatty acid-CoA ligase activity"/>
    <property type="evidence" value="ECO:0007669"/>
    <property type="project" value="TreeGrafter"/>
</dbReference>
<feature type="binding site" evidence="5">
    <location>
        <begin position="782"/>
        <end position="785"/>
    </location>
    <ligand>
        <name>NADP(+)</name>
        <dbReference type="ChEBI" id="CHEBI:58349"/>
    </ligand>
</feature>
<evidence type="ECO:0000313" key="8">
    <source>
        <dbReference type="Proteomes" id="UP001187143"/>
    </source>
</evidence>
<dbReference type="RefSeq" id="WP_317728209.1">
    <property type="nucleotide sequence ID" value="NZ_JAWLLC010000015.1"/>
</dbReference>
<feature type="modified residue" description="O-(pantetheine 4'-phosphoryl)serine" evidence="5">
    <location>
        <position position="684"/>
    </location>
</feature>
<dbReference type="GO" id="GO:0005524">
    <property type="term" value="F:ATP binding"/>
    <property type="evidence" value="ECO:0007669"/>
    <property type="project" value="UniProtKB-UniRule"/>
</dbReference>
<evidence type="ECO:0000256" key="1">
    <source>
        <dbReference type="ARBA" id="ARBA00022450"/>
    </source>
</evidence>
<keyword evidence="3 5" id="KW-0547">Nucleotide-binding</keyword>
<reference evidence="7" key="1">
    <citation type="submission" date="2023-10" db="EMBL/GenBank/DDBJ databases">
        <title>Characterization and genome sequence of Mycobacterium intracellulare ABSURDO, a novel pathogenic isolate with three colony morphotypes that vary in growth and acid-fastness.</title>
        <authorList>
            <person name="Jude B.A."/>
            <person name="Robinson R.T."/>
        </authorList>
    </citation>
    <scope>NUCLEOTIDE SEQUENCE</scope>
    <source>
        <strain evidence="7">ABSURDO Component B</strain>
    </source>
</reference>
<keyword evidence="1 5" id="KW-0596">Phosphopantetheine</keyword>
<dbReference type="Pfam" id="PF00550">
    <property type="entry name" value="PP-binding"/>
    <property type="match status" value="1"/>
</dbReference>
<protein>
    <recommendedName>
        <fullName evidence="5">Carboxylic acid reductase</fullName>
        <shortName evidence="5">CAR</shortName>
        <ecNumber evidence="5">1.2.1.-</ecNumber>
    </recommendedName>
    <alternativeName>
        <fullName evidence="5">ATP/NADPH-dependent carboxylic acid reductase</fullName>
    </alternativeName>
</protein>
<feature type="binding site" evidence="5">
    <location>
        <begin position="875"/>
        <end position="877"/>
    </location>
    <ligand>
        <name>NADP(+)</name>
        <dbReference type="ChEBI" id="CHEBI:58349"/>
    </ligand>
</feature>
<dbReference type="InterPro" id="IPR020806">
    <property type="entry name" value="PKS_PP-bd"/>
</dbReference>
<dbReference type="PROSITE" id="PS00455">
    <property type="entry name" value="AMP_BINDING"/>
    <property type="match status" value="1"/>
</dbReference>
<dbReference type="AlphaFoldDB" id="A0AAE4RDM5"/>
<feature type="domain" description="Carrier" evidence="6">
    <location>
        <begin position="650"/>
        <end position="725"/>
    </location>
</feature>
<feature type="binding site" evidence="5">
    <location>
        <position position="951"/>
    </location>
    <ligand>
        <name>NADP(+)</name>
        <dbReference type="ChEBI" id="CHEBI:58349"/>
    </ligand>
</feature>
<dbReference type="EMBL" id="JAWLLD010000006">
    <property type="protein sequence ID" value="MDV7012174.1"/>
    <property type="molecule type" value="Genomic_DNA"/>
</dbReference>
<feature type="binding site" evidence="5">
    <location>
        <position position="915"/>
    </location>
    <ligand>
        <name>NADP(+)</name>
        <dbReference type="ChEBI" id="CHEBI:58349"/>
    </ligand>
</feature>
<evidence type="ECO:0000256" key="2">
    <source>
        <dbReference type="ARBA" id="ARBA00022553"/>
    </source>
</evidence>
<dbReference type="InterPro" id="IPR046407">
    <property type="entry name" value="CAR"/>
</dbReference>
<feature type="binding site" evidence="5">
    <location>
        <position position="809"/>
    </location>
    <ligand>
        <name>NADP(+)</name>
        <dbReference type="ChEBI" id="CHEBI:58349"/>
    </ligand>
</feature>
<keyword evidence="5 7" id="KW-0560">Oxidoreductase</keyword>
<keyword evidence="4 5" id="KW-0067">ATP-binding</keyword>
<dbReference type="InterPro" id="IPR036291">
    <property type="entry name" value="NAD(P)-bd_dom_sf"/>
</dbReference>
<dbReference type="PANTHER" id="PTHR43272:SF33">
    <property type="entry name" value="AMP-BINDING DOMAIN-CONTAINING PROTEIN-RELATED"/>
    <property type="match status" value="1"/>
</dbReference>
<dbReference type="NCBIfam" id="TIGR01746">
    <property type="entry name" value="Thioester-redct"/>
    <property type="match status" value="1"/>
</dbReference>
<name>A0AAE4RDM5_MYCIT</name>
<dbReference type="NCBIfam" id="NF041592">
    <property type="entry name" value="carboxyl_red"/>
    <property type="match status" value="1"/>
</dbReference>
<comment type="cofactor">
    <cofactor evidence="5">
        <name>pantetheine 4'-phosphate</name>
        <dbReference type="ChEBI" id="CHEBI:47942"/>
    </cofactor>
    <text evidence="5">Binds 1 phosphopantetheine covalently.</text>
</comment>
<comment type="caution">
    <text evidence="7">The sequence shown here is derived from an EMBL/GenBank/DDBJ whole genome shotgun (WGS) entry which is preliminary data.</text>
</comment>
<dbReference type="InterPro" id="IPR013120">
    <property type="entry name" value="FAR_NAD-bd"/>
</dbReference>
<keyword evidence="5" id="KW-0521">NADP</keyword>
<dbReference type="Gene3D" id="3.40.50.12780">
    <property type="entry name" value="N-terminal domain of ligase-like"/>
    <property type="match status" value="1"/>
</dbReference>
<comment type="catalytic activity">
    <reaction evidence="5">
        <text>a carboxylate + ATP + NADPH + H(+) = an aldehyde + AMP + diphosphate + NADP(+)</text>
        <dbReference type="Rhea" id="RHEA:50916"/>
        <dbReference type="ChEBI" id="CHEBI:15378"/>
        <dbReference type="ChEBI" id="CHEBI:17478"/>
        <dbReference type="ChEBI" id="CHEBI:29067"/>
        <dbReference type="ChEBI" id="CHEBI:30616"/>
        <dbReference type="ChEBI" id="CHEBI:33019"/>
        <dbReference type="ChEBI" id="CHEBI:57783"/>
        <dbReference type="ChEBI" id="CHEBI:58349"/>
        <dbReference type="ChEBI" id="CHEBI:456215"/>
    </reaction>
</comment>
<dbReference type="InterPro" id="IPR042099">
    <property type="entry name" value="ANL_N_sf"/>
</dbReference>
<organism evidence="7 8">
    <name type="scientific">Mycobacterium intracellulare</name>
    <dbReference type="NCBI Taxonomy" id="1767"/>
    <lineage>
        <taxon>Bacteria</taxon>
        <taxon>Bacillati</taxon>
        <taxon>Actinomycetota</taxon>
        <taxon>Actinomycetes</taxon>
        <taxon>Mycobacteriales</taxon>
        <taxon>Mycobacteriaceae</taxon>
        <taxon>Mycobacterium</taxon>
        <taxon>Mycobacterium avium complex (MAC)</taxon>
    </lineage>
</organism>
<comment type="similarity">
    <text evidence="5">Belongs to the ATP-dependent AMP-binding enzyme family. Carboxylic acid reductase subfamily.</text>
</comment>
<dbReference type="InterPro" id="IPR036736">
    <property type="entry name" value="ACP-like_sf"/>
</dbReference>
<feature type="binding site" evidence="5">
    <location>
        <position position="490"/>
    </location>
    <ligand>
        <name>AMP</name>
        <dbReference type="ChEBI" id="CHEBI:456215"/>
    </ligand>
</feature>
<feature type="binding site" evidence="5">
    <location>
        <position position="955"/>
    </location>
    <ligand>
        <name>NADP(+)</name>
        <dbReference type="ChEBI" id="CHEBI:58349"/>
    </ligand>
</feature>
<evidence type="ECO:0000256" key="3">
    <source>
        <dbReference type="ARBA" id="ARBA00022741"/>
    </source>
</evidence>
<dbReference type="PROSITE" id="PS50075">
    <property type="entry name" value="CARRIER"/>
    <property type="match status" value="1"/>
</dbReference>
<keyword evidence="2 5" id="KW-0597">Phosphoprotein</keyword>
<feature type="binding site" evidence="5">
    <location>
        <position position="611"/>
    </location>
    <ligand>
        <name>AMP</name>
        <dbReference type="ChEBI" id="CHEBI:456215"/>
    </ligand>
</feature>
<feature type="binding site" evidence="5">
    <location>
        <position position="819"/>
    </location>
    <ligand>
        <name>NADP(+)</name>
        <dbReference type="ChEBI" id="CHEBI:58349"/>
    </ligand>
</feature>
<comment type="function">
    <text evidence="5">Catalyzes the ATP- and NADPH-dependent reduction of carboxylic acids to the corresponding aldehydes.</text>
</comment>
<accession>A0AAE4RDM5</accession>
<dbReference type="InterPro" id="IPR010080">
    <property type="entry name" value="Thioester_reductase-like_dom"/>
</dbReference>
<dbReference type="Proteomes" id="UP001187143">
    <property type="component" value="Unassembled WGS sequence"/>
</dbReference>
<feature type="binding site" evidence="5">
    <location>
        <position position="417"/>
    </location>
    <ligand>
        <name>AMP</name>
        <dbReference type="ChEBI" id="CHEBI:456215"/>
    </ligand>
</feature>
<dbReference type="SUPFAM" id="SSF56801">
    <property type="entry name" value="Acetyl-CoA synthetase-like"/>
    <property type="match status" value="1"/>
</dbReference>
<dbReference type="GO" id="GO:0031177">
    <property type="term" value="F:phosphopantetheine binding"/>
    <property type="evidence" value="ECO:0007669"/>
    <property type="project" value="UniProtKB-UniRule"/>
</dbReference>
<dbReference type="CDD" id="cd05235">
    <property type="entry name" value="SDR_e1"/>
    <property type="match status" value="1"/>
</dbReference>
<dbReference type="Gene3D" id="1.10.1200.10">
    <property type="entry name" value="ACP-like"/>
    <property type="match status" value="1"/>
</dbReference>
<dbReference type="SUPFAM" id="SSF47336">
    <property type="entry name" value="ACP-like"/>
    <property type="match status" value="1"/>
</dbReference>
<dbReference type="HAMAP" id="MF_02247">
    <property type="entry name" value="Carbox_acid_reduct"/>
    <property type="match status" value="1"/>
</dbReference>
<proteinExistence type="inferred from homology"/>
<feature type="binding site" evidence="5">
    <location>
        <begin position="849"/>
        <end position="850"/>
    </location>
    <ligand>
        <name>NADP(+)</name>
        <dbReference type="ChEBI" id="CHEBI:58349"/>
    </ligand>
</feature>
<feature type="binding site" evidence="5">
    <location>
        <position position="511"/>
    </location>
    <ligand>
        <name>AMP</name>
        <dbReference type="ChEBI" id="CHEBI:456215"/>
    </ligand>
</feature>
<dbReference type="InterPro" id="IPR020845">
    <property type="entry name" value="AMP-binding_CS"/>
</dbReference>
<evidence type="ECO:0000256" key="5">
    <source>
        <dbReference type="HAMAP-Rule" id="MF_02247"/>
    </source>
</evidence>
<dbReference type="Pfam" id="PF07993">
    <property type="entry name" value="NAD_binding_4"/>
    <property type="match status" value="1"/>
</dbReference>
<dbReference type="GO" id="GO:0050661">
    <property type="term" value="F:NADP binding"/>
    <property type="evidence" value="ECO:0007669"/>
    <property type="project" value="UniProtKB-UniRule"/>
</dbReference>
<gene>
    <name evidence="5 7" type="primary">car</name>
    <name evidence="7" type="ORF">R4F53_07680</name>
</gene>
<dbReference type="SMART" id="SM00823">
    <property type="entry name" value="PKS_PP"/>
    <property type="match status" value="1"/>
</dbReference>
<dbReference type="PANTHER" id="PTHR43272">
    <property type="entry name" value="LONG-CHAIN-FATTY-ACID--COA LIGASE"/>
    <property type="match status" value="1"/>
</dbReference>
<dbReference type="InterPro" id="IPR009081">
    <property type="entry name" value="PP-bd_ACP"/>
</dbReference>
<dbReference type="CDD" id="cd17632">
    <property type="entry name" value="AFD_CAR-like"/>
    <property type="match status" value="1"/>
</dbReference>
<feature type="binding site" evidence="5">
    <location>
        <begin position="412"/>
        <end position="413"/>
    </location>
    <ligand>
        <name>AMP</name>
        <dbReference type="ChEBI" id="CHEBI:456215"/>
    </ligand>
</feature>